<dbReference type="SMART" id="SM00827">
    <property type="entry name" value="PKS_AT"/>
    <property type="match status" value="2"/>
</dbReference>
<evidence type="ECO:0000259" key="12">
    <source>
        <dbReference type="PROSITE" id="PS52019"/>
    </source>
</evidence>
<dbReference type="InterPro" id="IPR016035">
    <property type="entry name" value="Acyl_Trfase/lysoPLipase"/>
</dbReference>
<evidence type="ECO:0000256" key="4">
    <source>
        <dbReference type="ARBA" id="ARBA00022553"/>
    </source>
</evidence>
<dbReference type="EC" id="6.4.-.-" evidence="13"/>
<dbReference type="InterPro" id="IPR049900">
    <property type="entry name" value="PKS_mFAS_DH"/>
</dbReference>
<dbReference type="Gene3D" id="3.10.129.110">
    <property type="entry name" value="Polyketide synthase dehydratase"/>
    <property type="match status" value="2"/>
</dbReference>
<keyword evidence="8 13" id="KW-0012">Acyltransferase</keyword>
<feature type="active site" description="Proton donor; for dehydratase activity" evidence="9">
    <location>
        <position position="1143"/>
    </location>
</feature>
<dbReference type="InterPro" id="IPR013968">
    <property type="entry name" value="PKS_KR"/>
</dbReference>
<sequence>MADDERVLEYLKRAAVELNQTRARLREVEAADREPVAIVAMSCRYPGGVRSPEDLWRLVADGMDAVGPFPIDRGWDNAALYDADPDRPGTSYVRAGGFVHEAGEFDAALFGISPREALTMDPQQRMVLELTWEAFERAGIAPLSLREAPIGVYVGSGSQDYYEDLAPGATDGVIDDYLSTGNAASVISGRVAYAFGLEGPALTVDTACSSSLVAIHLAVQALRQRECTLALAGGVMVMSRPGPFVAFSRQRGLAPDGRCKAFSDEADGTGWAEGGGMLLLERLSDARRNGHPVLALIRGSAVNSDGASNGLTAPNGPSQQRVIRQALADARVPAAEVDAVEGHGTGTTLGDPIEAQALLATYGQDRPDERPLWLGSIKSNIGHAQAAAGVSGVIKVVSAMRHGVLPKTLRASTPSSRVDWTAGQVRLLAEARDWPSTGHPRRAGVSSFGVSGTNAHLILESAEAVEAEAEDRAPEMPAEPATRTWPAGAPVPWPVSGHGANALRAQAGQLLAYLREHPDHSALDVGYTLATSRSPLSHRGVVLAADGDGGMRGLAALVDGVPGVVQGTAGGGLTAFLFAGQGAQRLGMGSGLVEAFPVFAEAFDGVCVELDPHLDRPLREVIADGSGGSLDQTGWAQPALFAVEVALFRLLESWGVVPDLLLGHSVGELAAAHVAGVWSLPDACRLVAARARLMQALPSGGVMAAVQASEAEVRGLLSSGVDVAAVNSPGSVVVSGDEGLVAAIEAHFVGLGRRVKRLPVSHAFHSVRMEPMLVEFARVAESLSYAAPTLSVVSNLTGRVAAPEVLCDPGYWVRQVREAVRFADGVATLAGLGVTRFVELGPDATLTALAGECLDRDAVLVPVLRKDRPEPHSAVTALARLHVHGASVDWSAVYAGCGGRRVQLPTYAFQRERYWLAARGRGDLAGGLADAGLNPAGHPLLGAAVTLAGTGGSVLAGRLSVARQPWLADHVVGGAVTLPGTALLEMVLRAGESFGCGRVAELTLNSPLVVPADTGVQIQVTVDPNGQAGACTVAVHSRAVAEEPADGDASVEPHWIRHATATLVTATGQPGTDLTEWPPAGAEPVELATLYDDFAASGLEYGPAFRALHAVWRRDDEVFAEVRLDVPARSDADDYRLHPIALDAATHALRLAGPAGGAGRVPFSWSGVEVHANGAADLRVRFTPAGTDGFTVAVADAGGAPVATLDAMTFRPVSQPQSIRDPLYRVEWRPAVFAATAATAVPVRFEMVDLTPYSGTDGDSVRAATGRALAASQDWLAEPRSSDSVLVLTTRGAVAVGTENVTDLAGTAVWGLIRSAQAEHPGRFVLVDADEGTDVRALLPALLASGEPQGALRDGSWHVARLVRALPTGHVHQPTDPDPVGGIDPEGTVLVTGGSGALGGIVARHLVTAHGARHLLLLSRRGPEDSGDLVKELTSAGAQVTAIACDVADRTALAAALASIPTAHPLTAVVHAAGVLDDGVLTSLTPDRVDAVLRPKVDGASHLHDLAGDVGTFVLFSSVSGVLGAPGQANYAAGNAFLDGLAAHRRAQGRHALALAWGLWEHAGGMGVSVEASRLAGRGALRRLSTSDALGLFDDALRSSDAAVVPVRLDLAALRAADADLPRLLYGLAGRDARRAPDRARRAAPAGGLADLPEAERAAAALELVRGHAATVLGYDSGARIEPTAQFQQLGFDSLTAIELRNGLTAATGLSLPATLIFDYPTAATLSNHLVSELAGTAAAGPAPAAGGPVRRDHDEPVAIVGMACRLPGGVRSPADLWQLVSEGTDAIGEFPADRGWDVAGLYDPNMRRPATSYVRHGGFLYDAGDFDPGFFGVSPKDAPSIDPQQRLLLEVAWEALERAGIDPTSLRGSQTGVYAGVQFHDYVGSNSTGSIVTGRVAYALGLEGPAVSVDTACSSSLVAMHWAAQALRQGECSLALAGGVAVMATPETFVEFSRQGGLAPDGRCKAFSADADGTAWSEGVGVLVLERLSDARRLGHRILAVVRGSAINSDGISNGLTAPNGPSQQRVIRQALASAGLAASDVDAVEAHGTGTRLGDPIEAQALLATYGKALPPDRPLWIGSVKSNIGHTQAAAGVAGVIKMVQALHHDELPMTLHVKEPSPEVDWSAGNVRLLTHAVPWTPNGHPRRAGISSFGVSGTNAHVIIEEPPVPAARPAPARETGPVAVPWPLSGRGPAALRAQAEQLLAFLDDDRDRDLVGIGAALATARAAFEHRAVVIGARRPEFLRGLMAVADGEATPGLVSGVASAGRTAFLFTGQGSQRLGMGVALADTFAVYARAFDAVCAELDRHLDRPLREVIAGGDAAALDRTGYAQPALFAVEVALFRLAESWGVVPDVLLGHSIGELAAAYAAGVWSLEDACTLVAARARLMQALPAGGVMVAVEASEDEVRPLLTLGADIAAVNGASSVVVSGDEEAVEDVVAHLAGLGRRIRRLAVSHAFHSPRMEPMLAEFRAVAEGLTYAEPRIPVVSNLTGQLATADQLCDPGYWARHVRDAVRFADGVATLARSGVTRYVELGPDATLTAMAMRVLSDRDTGADLVAWLRKDQPEPETALAAVARLHTSGASVDWGAVYAGLGVDVSAAAVPAADLPTYPFQRQRFWLAATGSGAPGVEEHPLLGCAVELADADGTLFTSRVSVGTHPWLADHVVGRSVLFPGTGLVEMALRAGDEVGCPRIDELTLEVPLVLPERAGVRLQCAVGAPDGTGARRFTIHSRNDGAAPGQVWTRHATGVLGPGDGRPPMFELAEWPPAGAKPVSLEGMYPDLAARGLTYGPAFRGLRAAWQRGTDVYAEVRVDPATQSDVDRFGVHPALLDAALHAIGLTGAVGEEPALPFSWEKVELHAVGATNLRVRVRPAGAGTAALDIADASGQPVASIGALVLRPMSAVSAPAAGDGGAEAGAADSLLRLDWPESAATTVDTSVLARWRIWGPDPWGLAGCLGSRPVADLDAAAGAGTVLVCAGGSARQGAGAVHEETRWALATLRSWLADQRFAGARLVVVTRGAAACDAEDPDLAGAAVAGLVRSAQAEHPEGIVLVDLDPAADTIGAADLLAAVTAAVAGEPQVALRSGTIRVPRLTPVPSTVDQPAVDVSGAWSTTGTVLVTGGTGGLGRIVARHLVTAHGVRHLLLASRRGPDAPGAAGVRAELEALGATVSVVGCDLADRSATAAMLDAVPDDRPLRGIVHAAGVLDDGVVTSLTAERIGAVLRPKVDAALNLHELTRDRDLDAFVLFSSAAGVLGSPGQGGYAAANAVLDALAAHRRASGLAARSLAWGLWESVGGAGMATGLSAADTRRIAASGVAALPVEAGLRLFDAATRGGTGGVVGEALLVPMRLDLGGPAGPDGVPSVFRALVRTGVTRRTAEQAPAESGSLRDRLSGMPAHKRVQALLDLVRTHAAGVLGHPGPDEVMPDRAFNEMGFDSLSAMGLRNKLVLVTGLKLPASLIFDHPTPRAVADRLATELVPEQVGDDEARTEESVRELLASIPLFRLRDAGLLDSLLELAGVQAVHDDAGSDPDGKPSIDAMDSEALINMAIHRSADFD</sequence>
<dbReference type="InterPro" id="IPR050091">
    <property type="entry name" value="PKS_NRPS_Biosynth_Enz"/>
</dbReference>
<dbReference type="Pfam" id="PF14765">
    <property type="entry name" value="PS-DH"/>
    <property type="match status" value="2"/>
</dbReference>
<evidence type="ECO:0000256" key="7">
    <source>
        <dbReference type="ARBA" id="ARBA00023268"/>
    </source>
</evidence>
<name>A0ABV6MF90_9ACTN</name>
<evidence type="ECO:0000256" key="5">
    <source>
        <dbReference type="ARBA" id="ARBA00022679"/>
    </source>
</evidence>
<proteinExistence type="predicted"/>
<dbReference type="Pfam" id="PF00550">
    <property type="entry name" value="PP-binding"/>
    <property type="match status" value="2"/>
</dbReference>
<dbReference type="InterPro" id="IPR042104">
    <property type="entry name" value="PKS_dehydratase_sf"/>
</dbReference>
<comment type="caution">
    <text evidence="13">The sequence shown here is derived from an EMBL/GenBank/DDBJ whole genome shotgun (WGS) entry which is preliminary data.</text>
</comment>
<dbReference type="SUPFAM" id="SSF52151">
    <property type="entry name" value="FabD/lysophospholipase-like"/>
    <property type="match status" value="2"/>
</dbReference>
<dbReference type="InterPro" id="IPR016039">
    <property type="entry name" value="Thiolase-like"/>
</dbReference>
<evidence type="ECO:0000259" key="10">
    <source>
        <dbReference type="PROSITE" id="PS50075"/>
    </source>
</evidence>
<evidence type="ECO:0000256" key="3">
    <source>
        <dbReference type="ARBA" id="ARBA00022450"/>
    </source>
</evidence>
<evidence type="ECO:0000256" key="2">
    <source>
        <dbReference type="ARBA" id="ARBA00004792"/>
    </source>
</evidence>
<dbReference type="CDD" id="cd00833">
    <property type="entry name" value="PKS"/>
    <property type="match status" value="2"/>
</dbReference>
<dbReference type="EMBL" id="JBHLUH010000082">
    <property type="protein sequence ID" value="MFC0533385.1"/>
    <property type="molecule type" value="Genomic_DNA"/>
</dbReference>
<dbReference type="Gene3D" id="3.40.366.10">
    <property type="entry name" value="Malonyl-Coenzyme A Acyl Carrier Protein, domain 2"/>
    <property type="match status" value="2"/>
</dbReference>
<feature type="active site" description="Proton acceptor; for dehydratase activity" evidence="9">
    <location>
        <position position="2668"/>
    </location>
</feature>
<reference evidence="13 14" key="1">
    <citation type="submission" date="2024-09" db="EMBL/GenBank/DDBJ databases">
        <authorList>
            <person name="Sun Q."/>
            <person name="Mori K."/>
        </authorList>
    </citation>
    <scope>NUCLEOTIDE SEQUENCE [LARGE SCALE GENOMIC DNA]</scope>
    <source>
        <strain evidence="13 14">TBRC 3947</strain>
    </source>
</reference>
<feature type="region of interest" description="C-terminal hotdog fold" evidence="9">
    <location>
        <begin position="1082"/>
        <end position="1219"/>
    </location>
</feature>
<comment type="pathway">
    <text evidence="2">Antibiotic biosynthesis.</text>
</comment>
<evidence type="ECO:0000313" key="13">
    <source>
        <dbReference type="EMBL" id="MFC0533385.1"/>
    </source>
</evidence>
<dbReference type="InterPro" id="IPR009081">
    <property type="entry name" value="PP-bd_ACP"/>
</dbReference>
<feature type="domain" description="Ketosynthase family 3 (KS3)" evidence="11">
    <location>
        <begin position="1755"/>
        <end position="2167"/>
    </location>
</feature>
<dbReference type="EC" id="2.3.1.-" evidence="13"/>
<dbReference type="InterPro" id="IPR015083">
    <property type="entry name" value="NorB/c/GfsB-D-like_docking"/>
</dbReference>
<feature type="domain" description="PKS/mFAS DH" evidence="12">
    <location>
        <begin position="938"/>
        <end position="1219"/>
    </location>
</feature>
<dbReference type="InterPro" id="IPR016036">
    <property type="entry name" value="Malonyl_transacylase_ACP-bd"/>
</dbReference>
<feature type="domain" description="Carrier" evidence="10">
    <location>
        <begin position="1659"/>
        <end position="1734"/>
    </location>
</feature>
<keyword evidence="3" id="KW-0596">Phosphopantetheine</keyword>
<dbReference type="PROSITE" id="PS00012">
    <property type="entry name" value="PHOSPHOPANTETHEINE"/>
    <property type="match status" value="2"/>
</dbReference>
<dbReference type="SUPFAM" id="SSF47336">
    <property type="entry name" value="ACP-like"/>
    <property type="match status" value="2"/>
</dbReference>
<dbReference type="PROSITE" id="PS52004">
    <property type="entry name" value="KS3_2"/>
    <property type="match status" value="2"/>
</dbReference>
<feature type="domain" description="PKS/mFAS DH" evidence="12">
    <location>
        <begin position="2636"/>
        <end position="2911"/>
    </location>
</feature>
<dbReference type="SUPFAM" id="SSF53901">
    <property type="entry name" value="Thiolase-like"/>
    <property type="match status" value="2"/>
</dbReference>
<dbReference type="InterPro" id="IPR057326">
    <property type="entry name" value="KR_dom"/>
</dbReference>
<dbReference type="Pfam" id="PF22953">
    <property type="entry name" value="SpnB_Rossmann"/>
    <property type="match status" value="2"/>
</dbReference>
<dbReference type="SMART" id="SM00822">
    <property type="entry name" value="PKS_KR"/>
    <property type="match status" value="2"/>
</dbReference>
<dbReference type="SMART" id="SM00823">
    <property type="entry name" value="PKS_PP"/>
    <property type="match status" value="2"/>
</dbReference>
<dbReference type="SMART" id="SM00826">
    <property type="entry name" value="PKS_DH"/>
    <property type="match status" value="2"/>
</dbReference>
<dbReference type="InterPro" id="IPR049552">
    <property type="entry name" value="PKS_DH_N"/>
</dbReference>
<evidence type="ECO:0000256" key="8">
    <source>
        <dbReference type="ARBA" id="ARBA00023315"/>
    </source>
</evidence>
<evidence type="ECO:0000313" key="14">
    <source>
        <dbReference type="Proteomes" id="UP001589867"/>
    </source>
</evidence>
<dbReference type="InterPro" id="IPR006162">
    <property type="entry name" value="Ppantetheine_attach_site"/>
</dbReference>
<evidence type="ECO:0000256" key="1">
    <source>
        <dbReference type="ARBA" id="ARBA00001957"/>
    </source>
</evidence>
<feature type="active site" description="Proton donor; for dehydratase activity" evidence="9">
    <location>
        <position position="2835"/>
    </location>
</feature>
<keyword evidence="13" id="KW-0436">Ligase</keyword>
<dbReference type="RefSeq" id="WP_377260917.1">
    <property type="nucleotide sequence ID" value="NZ_JBHLUH010000082.1"/>
</dbReference>
<dbReference type="Pfam" id="PF16197">
    <property type="entry name" value="KAsynt_C_assoc"/>
    <property type="match status" value="2"/>
</dbReference>
<organism evidence="13 14">
    <name type="scientific">Phytohabitans kaempferiae</name>
    <dbReference type="NCBI Taxonomy" id="1620943"/>
    <lineage>
        <taxon>Bacteria</taxon>
        <taxon>Bacillati</taxon>
        <taxon>Actinomycetota</taxon>
        <taxon>Actinomycetes</taxon>
        <taxon>Micromonosporales</taxon>
        <taxon>Micromonosporaceae</taxon>
    </lineage>
</organism>
<accession>A0ABV6MF90</accession>
<evidence type="ECO:0000256" key="9">
    <source>
        <dbReference type="PROSITE-ProRule" id="PRU01363"/>
    </source>
</evidence>
<keyword evidence="14" id="KW-1185">Reference proteome</keyword>
<dbReference type="Gene3D" id="3.30.70.3290">
    <property type="match status" value="2"/>
</dbReference>
<gene>
    <name evidence="13" type="ORF">ACFFIA_37855</name>
</gene>
<feature type="region of interest" description="N-terminal hotdog fold" evidence="9">
    <location>
        <begin position="938"/>
        <end position="1070"/>
    </location>
</feature>
<dbReference type="InterPro" id="IPR014030">
    <property type="entry name" value="Ketoacyl_synth_N"/>
</dbReference>
<dbReference type="InterPro" id="IPR055123">
    <property type="entry name" value="SpnB-like_Rossmann"/>
</dbReference>
<dbReference type="InterPro" id="IPR001227">
    <property type="entry name" value="Ac_transferase_dom_sf"/>
</dbReference>
<keyword evidence="7" id="KW-0511">Multifunctional enzyme</keyword>
<dbReference type="PANTHER" id="PTHR43775">
    <property type="entry name" value="FATTY ACID SYNTHASE"/>
    <property type="match status" value="1"/>
</dbReference>
<feature type="region of interest" description="N-terminal hotdog fold" evidence="9">
    <location>
        <begin position="2636"/>
        <end position="2761"/>
    </location>
</feature>
<comment type="cofactor">
    <cofactor evidence="1">
        <name>pantetheine 4'-phosphate</name>
        <dbReference type="ChEBI" id="CHEBI:47942"/>
    </cofactor>
</comment>
<dbReference type="Gene3D" id="3.40.47.10">
    <property type="match status" value="2"/>
</dbReference>
<dbReference type="Pfam" id="PF08659">
    <property type="entry name" value="KR"/>
    <property type="match status" value="2"/>
</dbReference>
<dbReference type="SUPFAM" id="SSF55048">
    <property type="entry name" value="Probable ACP-binding domain of malonyl-CoA ACP transacylase"/>
    <property type="match status" value="2"/>
</dbReference>
<feature type="domain" description="Ketosynthase family 3 (KS3)" evidence="11">
    <location>
        <begin position="33"/>
        <end position="461"/>
    </location>
</feature>
<dbReference type="Pfam" id="PF00109">
    <property type="entry name" value="ketoacyl-synt"/>
    <property type="match status" value="2"/>
</dbReference>
<dbReference type="InterPro" id="IPR014043">
    <property type="entry name" value="Acyl_transferase_dom"/>
</dbReference>
<dbReference type="Proteomes" id="UP001589867">
    <property type="component" value="Unassembled WGS sequence"/>
</dbReference>
<dbReference type="InterPro" id="IPR036736">
    <property type="entry name" value="ACP-like_sf"/>
</dbReference>
<dbReference type="InterPro" id="IPR014031">
    <property type="entry name" value="Ketoacyl_synth_C"/>
</dbReference>
<dbReference type="Pfam" id="PF21089">
    <property type="entry name" value="PKS_DH_N"/>
    <property type="match status" value="2"/>
</dbReference>
<dbReference type="InterPro" id="IPR018201">
    <property type="entry name" value="Ketoacyl_synth_AS"/>
</dbReference>
<dbReference type="GO" id="GO:0016874">
    <property type="term" value="F:ligase activity"/>
    <property type="evidence" value="ECO:0007669"/>
    <property type="project" value="UniProtKB-KW"/>
</dbReference>
<dbReference type="Pfam" id="PF02801">
    <property type="entry name" value="Ketoacyl-synt_C"/>
    <property type="match status" value="2"/>
</dbReference>
<dbReference type="SMART" id="SM00825">
    <property type="entry name" value="PKS_KS"/>
    <property type="match status" value="2"/>
</dbReference>
<keyword evidence="4" id="KW-0597">Phosphoprotein</keyword>
<dbReference type="PROSITE" id="PS50075">
    <property type="entry name" value="CARRIER"/>
    <property type="match status" value="2"/>
</dbReference>
<dbReference type="Pfam" id="PF00698">
    <property type="entry name" value="Acyl_transf_1"/>
    <property type="match status" value="2"/>
</dbReference>
<dbReference type="SMART" id="SM01294">
    <property type="entry name" value="PKS_PP_betabranch"/>
    <property type="match status" value="1"/>
</dbReference>
<keyword evidence="5 13" id="KW-0808">Transferase</keyword>
<feature type="region of interest" description="C-terminal hotdog fold" evidence="9">
    <location>
        <begin position="2774"/>
        <end position="2911"/>
    </location>
</feature>
<feature type="active site" description="Proton acceptor; for dehydratase activity" evidence="9">
    <location>
        <position position="970"/>
    </location>
</feature>
<dbReference type="InterPro" id="IPR020806">
    <property type="entry name" value="PKS_PP-bd"/>
</dbReference>
<dbReference type="SUPFAM" id="SSF51735">
    <property type="entry name" value="NAD(P)-binding Rossmann-fold domains"/>
    <property type="match status" value="4"/>
</dbReference>
<dbReference type="InterPro" id="IPR020807">
    <property type="entry name" value="PKS_DH"/>
</dbReference>
<feature type="domain" description="Carrier" evidence="10">
    <location>
        <begin position="3408"/>
        <end position="3483"/>
    </location>
</feature>
<evidence type="ECO:0000259" key="11">
    <source>
        <dbReference type="PROSITE" id="PS52004"/>
    </source>
</evidence>
<dbReference type="Gene3D" id="3.40.50.720">
    <property type="entry name" value="NAD(P)-binding Rossmann-like Domain"/>
    <property type="match status" value="2"/>
</dbReference>
<dbReference type="GO" id="GO:0016746">
    <property type="term" value="F:acyltransferase activity"/>
    <property type="evidence" value="ECO:0007669"/>
    <property type="project" value="UniProtKB-KW"/>
</dbReference>
<dbReference type="PROSITE" id="PS52019">
    <property type="entry name" value="PKS_MFAS_DH"/>
    <property type="match status" value="2"/>
</dbReference>
<dbReference type="PANTHER" id="PTHR43775:SF51">
    <property type="entry name" value="INACTIVE PHENOLPHTHIOCEROL SYNTHESIS POLYKETIDE SYNTHASE TYPE I PKS1-RELATED"/>
    <property type="match status" value="1"/>
</dbReference>
<dbReference type="InterPro" id="IPR020841">
    <property type="entry name" value="PKS_Beta-ketoAc_synthase_dom"/>
</dbReference>
<dbReference type="Pfam" id="PF08990">
    <property type="entry name" value="Docking"/>
    <property type="match status" value="1"/>
</dbReference>
<dbReference type="CDD" id="cd08956">
    <property type="entry name" value="KR_3_FAS_SDR_x"/>
    <property type="match status" value="2"/>
</dbReference>
<dbReference type="Gene3D" id="1.10.1200.10">
    <property type="entry name" value="ACP-like"/>
    <property type="match status" value="2"/>
</dbReference>
<dbReference type="InterPro" id="IPR049551">
    <property type="entry name" value="PKS_DH_C"/>
</dbReference>
<dbReference type="InterPro" id="IPR032821">
    <property type="entry name" value="PKS_assoc"/>
</dbReference>
<dbReference type="PROSITE" id="PS00606">
    <property type="entry name" value="KS3_1"/>
    <property type="match status" value="2"/>
</dbReference>
<protein>
    <submittedName>
        <fullName evidence="13">Type I polyketide synthase</fullName>
        <ecNumber evidence="13">2.3.1.-</ecNumber>
        <ecNumber evidence="13">6.4.-.-</ecNumber>
    </submittedName>
</protein>
<evidence type="ECO:0000256" key="6">
    <source>
        <dbReference type="ARBA" id="ARBA00023194"/>
    </source>
</evidence>
<keyword evidence="6" id="KW-0045">Antibiotic biosynthesis</keyword>
<dbReference type="InterPro" id="IPR036291">
    <property type="entry name" value="NAD(P)-bd_dom_sf"/>
</dbReference>